<gene>
    <name evidence="2" type="ORF">BGZ80_001643</name>
</gene>
<feature type="compositionally biased region" description="Basic and acidic residues" evidence="1">
    <location>
        <begin position="146"/>
        <end position="160"/>
    </location>
</feature>
<feature type="region of interest" description="Disordered" evidence="1">
    <location>
        <begin position="137"/>
        <end position="219"/>
    </location>
</feature>
<proteinExistence type="predicted"/>
<name>A0A9P6N265_9FUNG</name>
<evidence type="ECO:0000313" key="2">
    <source>
        <dbReference type="EMBL" id="KAG0021815.1"/>
    </source>
</evidence>
<evidence type="ECO:0000313" key="3">
    <source>
        <dbReference type="Proteomes" id="UP000703661"/>
    </source>
</evidence>
<accession>A0A9P6N265</accession>
<dbReference type="InterPro" id="IPR036047">
    <property type="entry name" value="F-box-like_dom_sf"/>
</dbReference>
<feature type="compositionally biased region" description="Basic and acidic residues" evidence="1">
    <location>
        <begin position="364"/>
        <end position="380"/>
    </location>
</feature>
<feature type="compositionally biased region" description="Polar residues" evidence="1">
    <location>
        <begin position="177"/>
        <end position="186"/>
    </location>
</feature>
<feature type="region of interest" description="Disordered" evidence="1">
    <location>
        <begin position="321"/>
        <end position="386"/>
    </location>
</feature>
<reference evidence="2" key="1">
    <citation type="journal article" date="2020" name="Fungal Divers.">
        <title>Resolving the Mortierellaceae phylogeny through synthesis of multi-gene phylogenetics and phylogenomics.</title>
        <authorList>
            <person name="Vandepol N."/>
            <person name="Liber J."/>
            <person name="Desiro A."/>
            <person name="Na H."/>
            <person name="Kennedy M."/>
            <person name="Barry K."/>
            <person name="Grigoriev I.V."/>
            <person name="Miller A.N."/>
            <person name="O'Donnell K."/>
            <person name="Stajich J.E."/>
            <person name="Bonito G."/>
        </authorList>
    </citation>
    <scope>NUCLEOTIDE SEQUENCE</scope>
    <source>
        <strain evidence="2">NRRL 2769</strain>
    </source>
</reference>
<protein>
    <recommendedName>
        <fullName evidence="4">F-box domain-containing protein</fullName>
    </recommendedName>
</protein>
<evidence type="ECO:0000256" key="1">
    <source>
        <dbReference type="SAM" id="MobiDB-lite"/>
    </source>
</evidence>
<dbReference type="Proteomes" id="UP000703661">
    <property type="component" value="Unassembled WGS sequence"/>
</dbReference>
<feature type="compositionally biased region" description="Polar residues" evidence="1">
    <location>
        <begin position="195"/>
        <end position="219"/>
    </location>
</feature>
<organism evidence="2 3">
    <name type="scientific">Entomortierella chlamydospora</name>
    <dbReference type="NCBI Taxonomy" id="101097"/>
    <lineage>
        <taxon>Eukaryota</taxon>
        <taxon>Fungi</taxon>
        <taxon>Fungi incertae sedis</taxon>
        <taxon>Mucoromycota</taxon>
        <taxon>Mortierellomycotina</taxon>
        <taxon>Mortierellomycetes</taxon>
        <taxon>Mortierellales</taxon>
        <taxon>Mortierellaceae</taxon>
        <taxon>Entomortierella</taxon>
    </lineage>
</organism>
<feature type="compositionally biased region" description="Polar residues" evidence="1">
    <location>
        <begin position="325"/>
        <end position="345"/>
    </location>
</feature>
<dbReference type="AlphaFoldDB" id="A0A9P6N265"/>
<evidence type="ECO:0008006" key="4">
    <source>
        <dbReference type="Google" id="ProtNLM"/>
    </source>
</evidence>
<dbReference type="SUPFAM" id="SSF81383">
    <property type="entry name" value="F-box domain"/>
    <property type="match status" value="1"/>
</dbReference>
<dbReference type="EMBL" id="JAAAID010000138">
    <property type="protein sequence ID" value="KAG0021815.1"/>
    <property type="molecule type" value="Genomic_DNA"/>
</dbReference>
<comment type="caution">
    <text evidence="2">The sequence shown here is derived from an EMBL/GenBank/DDBJ whole genome shotgun (WGS) entry which is preliminary data.</text>
</comment>
<sequence length="565" mass="62267">MPTAVGICLVRTAHSITSRNEDQFEDIFTTTANYNSDCNSYSNSNNIENATGNMLETKASAGTEILSEVEPLTKLVLSSPSTAAPTSTSSSTTLASTLTVPSTPLLDIENLVAQKQHQITYIEKQQTLQLLYHHQPLHQRQQRQQGQEKKLDRHQERQEGDGCYTKTQQKQEHSLGSDRSNCNFNHHISRDQERTTTNPSASDENTSTVTITNSETSKTSGINASATTITTITTISNTDKKPDLVDDIWRLIFYVLARDCKDLGRSMQVNRRFYSLIANDAVLWKLTYNLTVSGSIFATQKPLSSSSLVRVEQSHLAYSAGEGSMSGSFQGTPSSESRSGQSHNLGMNEDGPSSVMLMNQPEPRYPRRNETDGDVTESRRASLTVNPGLQLPSPLILPHHRRIAQSIYTSNLTVHGGSSNQDNSENEDIGSTGIQPIVDHSIDLQSSFISGTPPYLSTSLTNGKITFCRTPTSTPSPSCISSFQSTIPATISQVVSSSTTPLSAIYNHIPTATSLHRDPAVYWKDQVVEWLEREKLRRLRLGLFWGFNAASSRTHGRRMKNCGYA</sequence>
<keyword evidence="3" id="KW-1185">Reference proteome</keyword>